<comment type="caution">
    <text evidence="1">The sequence shown here is derived from an EMBL/GenBank/DDBJ whole genome shotgun (WGS) entry which is preliminary data.</text>
</comment>
<name>A0A645IWR1_9ZZZZ</name>
<organism evidence="1">
    <name type="scientific">bioreactor metagenome</name>
    <dbReference type="NCBI Taxonomy" id="1076179"/>
    <lineage>
        <taxon>unclassified sequences</taxon>
        <taxon>metagenomes</taxon>
        <taxon>ecological metagenomes</taxon>
    </lineage>
</organism>
<sequence>MPALDRAIADRVEYLQARHQFAASERADLEFAAGERGHAFAQGFRRVIQDVQALGEARRQPPANRR</sequence>
<gene>
    <name evidence="1" type="ORF">SDC9_203002</name>
</gene>
<proteinExistence type="predicted"/>
<evidence type="ECO:0000313" key="1">
    <source>
        <dbReference type="EMBL" id="MPN55320.1"/>
    </source>
</evidence>
<dbReference type="AlphaFoldDB" id="A0A645IWR1"/>
<dbReference type="EMBL" id="VSSQ01124415">
    <property type="protein sequence ID" value="MPN55320.1"/>
    <property type="molecule type" value="Genomic_DNA"/>
</dbReference>
<reference evidence="1" key="1">
    <citation type="submission" date="2019-08" db="EMBL/GenBank/DDBJ databases">
        <authorList>
            <person name="Kucharzyk K."/>
            <person name="Murdoch R.W."/>
            <person name="Higgins S."/>
            <person name="Loffler F."/>
        </authorList>
    </citation>
    <scope>NUCLEOTIDE SEQUENCE</scope>
</reference>
<protein>
    <submittedName>
        <fullName evidence="1">Uncharacterized protein</fullName>
    </submittedName>
</protein>
<accession>A0A645IWR1</accession>